<gene>
    <name evidence="11" type="ORF">H9634_01385</name>
</gene>
<evidence type="ECO:0000256" key="9">
    <source>
        <dbReference type="SAM" id="MobiDB-lite"/>
    </source>
</evidence>
<dbReference type="Proteomes" id="UP000651517">
    <property type="component" value="Unassembled WGS sequence"/>
</dbReference>
<proteinExistence type="inferred from homology"/>
<evidence type="ECO:0000313" key="12">
    <source>
        <dbReference type="Proteomes" id="UP000651517"/>
    </source>
</evidence>
<evidence type="ECO:0000256" key="6">
    <source>
        <dbReference type="ARBA" id="ARBA00023004"/>
    </source>
</evidence>
<evidence type="ECO:0000256" key="8">
    <source>
        <dbReference type="ARBA" id="ARBA00050776"/>
    </source>
</evidence>
<dbReference type="InterPro" id="IPR015421">
    <property type="entry name" value="PyrdxlP-dep_Trfase_major"/>
</dbReference>
<organism evidence="11 12">
    <name type="scientific">Brevibacterium gallinarum</name>
    <dbReference type="NCBI Taxonomy" id="2762220"/>
    <lineage>
        <taxon>Bacteria</taxon>
        <taxon>Bacillati</taxon>
        <taxon>Actinomycetota</taxon>
        <taxon>Actinomycetes</taxon>
        <taxon>Micrococcales</taxon>
        <taxon>Brevibacteriaceae</taxon>
        <taxon>Brevibacterium</taxon>
    </lineage>
</organism>
<keyword evidence="7" id="KW-0411">Iron-sulfur</keyword>
<keyword evidence="3" id="KW-0808">Transferase</keyword>
<dbReference type="Gene3D" id="3.90.1150.10">
    <property type="entry name" value="Aspartate Aminotransferase, domain 1"/>
    <property type="match status" value="1"/>
</dbReference>
<comment type="similarity">
    <text evidence="2">Belongs to the class-V pyridoxal-phosphate-dependent aminotransferase family. NifS/IscS subfamily.</text>
</comment>
<dbReference type="SUPFAM" id="SSF53383">
    <property type="entry name" value="PLP-dependent transferases"/>
    <property type="match status" value="1"/>
</dbReference>
<feature type="domain" description="Aminotransferase class V" evidence="10">
    <location>
        <begin position="3"/>
        <end position="374"/>
    </location>
</feature>
<dbReference type="InterPro" id="IPR016454">
    <property type="entry name" value="Cysteine_dSase"/>
</dbReference>
<evidence type="ECO:0000256" key="5">
    <source>
        <dbReference type="ARBA" id="ARBA00022898"/>
    </source>
</evidence>
<sequence>MRVYLDHAATSPMPAEVLTAFTEELHRVGNPSSLHADGQVARMRIEAARETLADCLGATTPSEVIFTSGGTEADNLALKGIFWARNAGRTAAPFERPRLLVSAIEHHAILETAEWLESCGAELVFLPVDETGRLDLAAAEAEIAAAPERTALVSVMLANNEIGTLQPVAELARIAEPYGIPVHTDAVQAFGQVPVNFAELGVAAMTVTAHKLGGPVGIGALVLARDLTPVPVAHGGGQERKVRSGTLDVAGATAFAAAAERACRTLDSTETARLRDRLITGIEERIPSARLSGRRGDERLPNNVHIVFPGCEGDALLFLLDAAGFATSTGSACQAGVSRPSHVLMACGADEDTARSVQRFTLGPETTETDIDALLDALPGIVERAAKAGMVSAAPSWQATTASGAATTASGTATTASGAATTASGTSATPAGGQS</sequence>
<evidence type="ECO:0000256" key="1">
    <source>
        <dbReference type="ARBA" id="ARBA00001933"/>
    </source>
</evidence>
<dbReference type="Gene3D" id="3.40.640.10">
    <property type="entry name" value="Type I PLP-dependent aspartate aminotransferase-like (Major domain)"/>
    <property type="match status" value="1"/>
</dbReference>
<dbReference type="InterPro" id="IPR000192">
    <property type="entry name" value="Aminotrans_V_dom"/>
</dbReference>
<evidence type="ECO:0000256" key="7">
    <source>
        <dbReference type="ARBA" id="ARBA00023014"/>
    </source>
</evidence>
<keyword evidence="5" id="KW-0663">Pyridoxal phosphate</keyword>
<keyword evidence="12" id="KW-1185">Reference proteome</keyword>
<protein>
    <submittedName>
        <fullName evidence="11">Cysteine desulfurase</fullName>
    </submittedName>
</protein>
<name>A0ABR8WRR3_9MICO</name>
<dbReference type="Gene3D" id="1.10.260.50">
    <property type="match status" value="1"/>
</dbReference>
<evidence type="ECO:0000259" key="10">
    <source>
        <dbReference type="Pfam" id="PF00266"/>
    </source>
</evidence>
<dbReference type="PANTHER" id="PTHR11601">
    <property type="entry name" value="CYSTEINE DESULFURYLASE FAMILY MEMBER"/>
    <property type="match status" value="1"/>
</dbReference>
<dbReference type="PIRSF" id="PIRSF005572">
    <property type="entry name" value="NifS"/>
    <property type="match status" value="1"/>
</dbReference>
<feature type="region of interest" description="Disordered" evidence="9">
    <location>
        <begin position="404"/>
        <end position="435"/>
    </location>
</feature>
<dbReference type="InterPro" id="IPR015422">
    <property type="entry name" value="PyrdxlP-dep_Trfase_small"/>
</dbReference>
<evidence type="ECO:0000256" key="2">
    <source>
        <dbReference type="ARBA" id="ARBA00006490"/>
    </source>
</evidence>
<reference evidence="11 12" key="1">
    <citation type="submission" date="2020-08" db="EMBL/GenBank/DDBJ databases">
        <title>A Genomic Blueprint of the Chicken Gut Microbiome.</title>
        <authorList>
            <person name="Gilroy R."/>
            <person name="Ravi A."/>
            <person name="Getino M."/>
            <person name="Pursley I."/>
            <person name="Horton D.L."/>
            <person name="Alikhan N.-F."/>
            <person name="Baker D."/>
            <person name="Gharbi K."/>
            <person name="Hall N."/>
            <person name="Watson M."/>
            <person name="Adriaenssens E.M."/>
            <person name="Foster-Nyarko E."/>
            <person name="Jarju S."/>
            <person name="Secka A."/>
            <person name="Antonio M."/>
            <person name="Oren A."/>
            <person name="Chaudhuri R."/>
            <person name="La Ragione R.M."/>
            <person name="Hildebrand F."/>
            <person name="Pallen M.J."/>
        </authorList>
    </citation>
    <scope>NUCLEOTIDE SEQUENCE [LARGE SCALE GENOMIC DNA]</scope>
    <source>
        <strain evidence="11 12">Re57</strain>
    </source>
</reference>
<dbReference type="RefSeq" id="WP_191725033.1">
    <property type="nucleotide sequence ID" value="NZ_JACSPY010000001.1"/>
</dbReference>
<comment type="cofactor">
    <cofactor evidence="1">
        <name>pyridoxal 5'-phosphate</name>
        <dbReference type="ChEBI" id="CHEBI:597326"/>
    </cofactor>
</comment>
<comment type="catalytic activity">
    <reaction evidence="8">
        <text>(sulfur carrier)-H + L-cysteine = (sulfur carrier)-SH + L-alanine</text>
        <dbReference type="Rhea" id="RHEA:43892"/>
        <dbReference type="Rhea" id="RHEA-COMP:14737"/>
        <dbReference type="Rhea" id="RHEA-COMP:14739"/>
        <dbReference type="ChEBI" id="CHEBI:29917"/>
        <dbReference type="ChEBI" id="CHEBI:35235"/>
        <dbReference type="ChEBI" id="CHEBI:57972"/>
        <dbReference type="ChEBI" id="CHEBI:64428"/>
        <dbReference type="EC" id="2.8.1.7"/>
    </reaction>
</comment>
<dbReference type="EMBL" id="JACSPY010000001">
    <property type="protein sequence ID" value="MBD8019436.1"/>
    <property type="molecule type" value="Genomic_DNA"/>
</dbReference>
<keyword evidence="4" id="KW-0479">Metal-binding</keyword>
<comment type="caution">
    <text evidence="11">The sequence shown here is derived from an EMBL/GenBank/DDBJ whole genome shotgun (WGS) entry which is preliminary data.</text>
</comment>
<evidence type="ECO:0000256" key="3">
    <source>
        <dbReference type="ARBA" id="ARBA00022679"/>
    </source>
</evidence>
<dbReference type="PANTHER" id="PTHR11601:SF34">
    <property type="entry name" value="CYSTEINE DESULFURASE"/>
    <property type="match status" value="1"/>
</dbReference>
<evidence type="ECO:0000256" key="4">
    <source>
        <dbReference type="ARBA" id="ARBA00022723"/>
    </source>
</evidence>
<dbReference type="Pfam" id="PF00266">
    <property type="entry name" value="Aminotran_5"/>
    <property type="match status" value="1"/>
</dbReference>
<evidence type="ECO:0000313" key="11">
    <source>
        <dbReference type="EMBL" id="MBD8019436.1"/>
    </source>
</evidence>
<accession>A0ABR8WRR3</accession>
<dbReference type="InterPro" id="IPR015424">
    <property type="entry name" value="PyrdxlP-dep_Trfase"/>
</dbReference>
<keyword evidence="6" id="KW-0408">Iron</keyword>